<keyword evidence="2" id="KW-0378">Hydrolase</keyword>
<accession>A0ABP8PN35</accession>
<evidence type="ECO:0000256" key="2">
    <source>
        <dbReference type="ARBA" id="ARBA00022801"/>
    </source>
</evidence>
<feature type="domain" description="Acyl-CoA thioesterase-like N-terminal HotDog" evidence="4">
    <location>
        <begin position="33"/>
        <end position="108"/>
    </location>
</feature>
<evidence type="ECO:0000259" key="4">
    <source>
        <dbReference type="Pfam" id="PF13622"/>
    </source>
</evidence>
<name>A0ABP8PN35_9ACTN</name>
<dbReference type="SUPFAM" id="SSF54637">
    <property type="entry name" value="Thioesterase/thiol ester dehydrase-isomerase"/>
    <property type="match status" value="2"/>
</dbReference>
<dbReference type="InterPro" id="IPR049449">
    <property type="entry name" value="TesB_ACOT8-like_N"/>
</dbReference>
<dbReference type="Gene3D" id="2.40.160.210">
    <property type="entry name" value="Acyl-CoA thioesterase, double hotdog domain"/>
    <property type="match status" value="1"/>
</dbReference>
<dbReference type="Proteomes" id="UP001500503">
    <property type="component" value="Unassembled WGS sequence"/>
</dbReference>
<comment type="similarity">
    <text evidence="1">Belongs to the C/M/P thioester hydrolase family.</text>
</comment>
<proteinExistence type="inferred from homology"/>
<evidence type="ECO:0000313" key="6">
    <source>
        <dbReference type="Proteomes" id="UP001500503"/>
    </source>
</evidence>
<feature type="domain" description="Acyl-CoA thioesterase 2 C-terminal" evidence="3">
    <location>
        <begin position="161"/>
        <end position="257"/>
    </location>
</feature>
<reference evidence="6" key="1">
    <citation type="journal article" date="2019" name="Int. J. Syst. Evol. Microbiol.">
        <title>The Global Catalogue of Microorganisms (GCM) 10K type strain sequencing project: providing services to taxonomists for standard genome sequencing and annotation.</title>
        <authorList>
            <consortium name="The Broad Institute Genomics Platform"/>
            <consortium name="The Broad Institute Genome Sequencing Center for Infectious Disease"/>
            <person name="Wu L."/>
            <person name="Ma J."/>
        </authorList>
    </citation>
    <scope>NUCLEOTIDE SEQUENCE [LARGE SCALE GENOMIC DNA]</scope>
    <source>
        <strain evidence="6">JCM 17933</strain>
    </source>
</reference>
<dbReference type="InterPro" id="IPR025652">
    <property type="entry name" value="TesB_C"/>
</dbReference>
<dbReference type="InterPro" id="IPR029069">
    <property type="entry name" value="HotDog_dom_sf"/>
</dbReference>
<sequence length="269" mass="29204">MTDAAPFWASLELDRLDGDHFLAAPQDGVLERSFGGQVAAQALRAAGLTVDARRRVHSLHAYFLRPGRPGLPLRFEVSRTRDGRAFSTRDVTACQEGKPIFEMIASFHEPEPGEDWQAAAPPSVPPPDGLRPVRLPLLFGDDQPVEIRPVATPDPGPFPISHPFWARATTPVGADPARHACVLTYLSDLAVVRAARSPESQALGVSLDHAIWFHRPPRVDEWLLYSMDPVAHVGTRGLAQGSVRTLDGTLVASVAQEALLRAAGDSSRR</sequence>
<keyword evidence="6" id="KW-1185">Reference proteome</keyword>
<evidence type="ECO:0000256" key="1">
    <source>
        <dbReference type="ARBA" id="ARBA00006538"/>
    </source>
</evidence>
<dbReference type="PANTHER" id="PTHR11066">
    <property type="entry name" value="ACYL-COA THIOESTERASE"/>
    <property type="match status" value="1"/>
</dbReference>
<dbReference type="Pfam" id="PF13622">
    <property type="entry name" value="4HBT_3"/>
    <property type="match status" value="1"/>
</dbReference>
<dbReference type="CDD" id="cd03444">
    <property type="entry name" value="Thioesterase_II_repeat1"/>
    <property type="match status" value="1"/>
</dbReference>
<comment type="caution">
    <text evidence="5">The sequence shown here is derived from an EMBL/GenBank/DDBJ whole genome shotgun (WGS) entry which is preliminary data.</text>
</comment>
<dbReference type="Pfam" id="PF02551">
    <property type="entry name" value="Acyl_CoA_thio"/>
    <property type="match status" value="1"/>
</dbReference>
<dbReference type="RefSeq" id="WP_345461211.1">
    <property type="nucleotide sequence ID" value="NZ_BAABHF010000016.1"/>
</dbReference>
<dbReference type="InterPro" id="IPR042171">
    <property type="entry name" value="Acyl-CoA_hotdog"/>
</dbReference>
<dbReference type="CDD" id="cd03445">
    <property type="entry name" value="Thioesterase_II_repeat2"/>
    <property type="match status" value="1"/>
</dbReference>
<gene>
    <name evidence="5" type="ORF">GCM10023191_022290</name>
</gene>
<dbReference type="EMBL" id="BAABHF010000016">
    <property type="protein sequence ID" value="GAA4490317.1"/>
    <property type="molecule type" value="Genomic_DNA"/>
</dbReference>
<dbReference type="InterPro" id="IPR003703">
    <property type="entry name" value="Acyl_CoA_thio"/>
</dbReference>
<organism evidence="5 6">
    <name type="scientific">Actinoallomurus oryzae</name>
    <dbReference type="NCBI Taxonomy" id="502180"/>
    <lineage>
        <taxon>Bacteria</taxon>
        <taxon>Bacillati</taxon>
        <taxon>Actinomycetota</taxon>
        <taxon>Actinomycetes</taxon>
        <taxon>Streptosporangiales</taxon>
        <taxon>Thermomonosporaceae</taxon>
        <taxon>Actinoallomurus</taxon>
    </lineage>
</organism>
<evidence type="ECO:0000313" key="5">
    <source>
        <dbReference type="EMBL" id="GAA4490317.1"/>
    </source>
</evidence>
<dbReference type="PANTHER" id="PTHR11066:SF34">
    <property type="entry name" value="ACYL-COENZYME A THIOESTERASE 8"/>
    <property type="match status" value="1"/>
</dbReference>
<protein>
    <submittedName>
        <fullName evidence="5">Acyl-CoA thioesterase II</fullName>
    </submittedName>
</protein>
<evidence type="ECO:0000259" key="3">
    <source>
        <dbReference type="Pfam" id="PF02551"/>
    </source>
</evidence>